<evidence type="ECO:0000313" key="1">
    <source>
        <dbReference type="EMBL" id="GAF94941.1"/>
    </source>
</evidence>
<dbReference type="InterPro" id="IPR000014">
    <property type="entry name" value="PAS"/>
</dbReference>
<dbReference type="InterPro" id="IPR035965">
    <property type="entry name" value="PAS-like_dom_sf"/>
</dbReference>
<name>X0U6H4_9ZZZZ</name>
<evidence type="ECO:0008006" key="2">
    <source>
        <dbReference type="Google" id="ProtNLM"/>
    </source>
</evidence>
<dbReference type="EMBL" id="BARS01014588">
    <property type="protein sequence ID" value="GAF94941.1"/>
    <property type="molecule type" value="Genomic_DNA"/>
</dbReference>
<comment type="caution">
    <text evidence="1">The sequence shown here is derived from an EMBL/GenBank/DDBJ whole genome shotgun (WGS) entry which is preliminary data.</text>
</comment>
<feature type="non-terminal residue" evidence="1">
    <location>
        <position position="47"/>
    </location>
</feature>
<accession>X0U6H4</accession>
<protein>
    <recommendedName>
        <fullName evidence="2">PAS domain-containing protein</fullName>
    </recommendedName>
</protein>
<sequence length="47" mass="5736">KFVYANEKACESLGYSQAELSNMEVYDIDENYKRKEWRARWTNLKEE</sequence>
<organism evidence="1">
    <name type="scientific">marine sediment metagenome</name>
    <dbReference type="NCBI Taxonomy" id="412755"/>
    <lineage>
        <taxon>unclassified sequences</taxon>
        <taxon>metagenomes</taxon>
        <taxon>ecological metagenomes</taxon>
    </lineage>
</organism>
<gene>
    <name evidence="1" type="ORF">S01H1_24469</name>
</gene>
<dbReference type="AlphaFoldDB" id="X0U6H4"/>
<reference evidence="1" key="1">
    <citation type="journal article" date="2014" name="Front. Microbiol.">
        <title>High frequency of phylogenetically diverse reductive dehalogenase-homologous genes in deep subseafloor sedimentary metagenomes.</title>
        <authorList>
            <person name="Kawai M."/>
            <person name="Futagami T."/>
            <person name="Toyoda A."/>
            <person name="Takaki Y."/>
            <person name="Nishi S."/>
            <person name="Hori S."/>
            <person name="Arai W."/>
            <person name="Tsubouchi T."/>
            <person name="Morono Y."/>
            <person name="Uchiyama I."/>
            <person name="Ito T."/>
            <person name="Fujiyama A."/>
            <person name="Inagaki F."/>
            <person name="Takami H."/>
        </authorList>
    </citation>
    <scope>NUCLEOTIDE SEQUENCE</scope>
    <source>
        <strain evidence="1">Expedition CK06-06</strain>
    </source>
</reference>
<dbReference type="CDD" id="cd00130">
    <property type="entry name" value="PAS"/>
    <property type="match status" value="1"/>
</dbReference>
<feature type="non-terminal residue" evidence="1">
    <location>
        <position position="1"/>
    </location>
</feature>
<proteinExistence type="predicted"/>
<dbReference type="Gene3D" id="3.30.450.20">
    <property type="entry name" value="PAS domain"/>
    <property type="match status" value="1"/>
</dbReference>
<dbReference type="SUPFAM" id="SSF55785">
    <property type="entry name" value="PYP-like sensor domain (PAS domain)"/>
    <property type="match status" value="1"/>
</dbReference>